<dbReference type="HOGENOM" id="CLU_026276_2_0_1"/>
<feature type="repeat" description="WD" evidence="3">
    <location>
        <begin position="417"/>
        <end position="458"/>
    </location>
</feature>
<dbReference type="PANTHER" id="PTHR22838:SF4">
    <property type="entry name" value="WD REPEAT-CONTAINING PROTEIN 13"/>
    <property type="match status" value="1"/>
</dbReference>
<dbReference type="Ensembl" id="ENSMODT00000013149.4">
    <property type="protein sequence ID" value="ENSMODP00000012913.4"/>
    <property type="gene ID" value="ENSMODG00000010303.4"/>
</dbReference>
<dbReference type="GO" id="GO:0005886">
    <property type="term" value="C:plasma membrane"/>
    <property type="evidence" value="ECO:0007669"/>
    <property type="project" value="Ensembl"/>
</dbReference>
<sequence>MLPGLQGLRRSPPTHLSTAERRTIQPAPFWGVVRPSDPGMKERAVCPSARHPLSTACRSLALPRAQSAAGGKVGLIFPGWEKAPGAHQPLSSPEHCSSLLLLGTRHWPLPDPSARFSCPVLGHWEGPPVPDPSGPFRTLRQRRDCGGGSRPLCHSDEQDPRTQRQPKCSQAMRRGKTAPSQASPTVCQERLPGADFPEKAARAGMAAVWQQVLAVDARYNAYRTPTFPQFRTQYIRRRSQLLRENAKAGHEPAVRRQYLKLRAQLLGQRYGPLSEPGSFRAYSNSVVRSSRTTLDRMEDFDEDPRSLGARGHRRSVSRGSYQLQAQMNRVIYDERTPGSVVPTSVAEASRAMAGDTSLSENYAFAGMYHVFDQHVDEAVPKVQFANDDRHLLACCSLDGSISVCQLVPAPPVVLRVLRGHSRGVSDFAWSLSNDVLVSTSLDATMRIWATEDGRCIREIPDPDGAELLCCTFQPVNNNLTVVGNGKHNVHVMNISTGKKVKGGSSKLTGRVLALSFDSPGHILWAGDDRGSVFSFLFDMATGKLTKAKRLVVHEGSSITSISARSWISREARDPSLLINACINKLLLYRVVDNEGTLQLKRSFPIEQSVHPIRSIFCPLMSFRQGACVVTGSEDMCVYFFDVERATKAMSTSCKATAQLCWTSASTATRACWPPVT</sequence>
<dbReference type="Proteomes" id="UP000002280">
    <property type="component" value="Chromosome X"/>
</dbReference>
<dbReference type="AlphaFoldDB" id="F6SSB6"/>
<dbReference type="GO" id="GO:1990841">
    <property type="term" value="F:promoter-specific chromatin binding"/>
    <property type="evidence" value="ECO:0000318"/>
    <property type="project" value="GO_Central"/>
</dbReference>
<keyword evidence="6" id="KW-1185">Reference proteome</keyword>
<organism evidence="5 6">
    <name type="scientific">Monodelphis domestica</name>
    <name type="common">Gray short-tailed opossum</name>
    <dbReference type="NCBI Taxonomy" id="13616"/>
    <lineage>
        <taxon>Eukaryota</taxon>
        <taxon>Metazoa</taxon>
        <taxon>Chordata</taxon>
        <taxon>Craniata</taxon>
        <taxon>Vertebrata</taxon>
        <taxon>Euteleostomi</taxon>
        <taxon>Mammalia</taxon>
        <taxon>Metatheria</taxon>
        <taxon>Didelphimorphia</taxon>
        <taxon>Didelphidae</taxon>
        <taxon>Monodelphis</taxon>
    </lineage>
</organism>
<dbReference type="GeneTree" id="ENSGT00940000153634"/>
<keyword evidence="2" id="KW-0677">Repeat</keyword>
<evidence type="ECO:0000256" key="1">
    <source>
        <dbReference type="ARBA" id="ARBA00022574"/>
    </source>
</evidence>
<reference evidence="5" key="3">
    <citation type="submission" date="2025-09" db="UniProtKB">
        <authorList>
            <consortium name="Ensembl"/>
        </authorList>
    </citation>
    <scope>IDENTIFICATION</scope>
</reference>
<evidence type="ECO:0000256" key="4">
    <source>
        <dbReference type="SAM" id="MobiDB-lite"/>
    </source>
</evidence>
<dbReference type="GO" id="GO:0034451">
    <property type="term" value="C:centriolar satellite"/>
    <property type="evidence" value="ECO:0007669"/>
    <property type="project" value="Ensembl"/>
</dbReference>
<dbReference type="GO" id="GO:0005654">
    <property type="term" value="C:nucleoplasm"/>
    <property type="evidence" value="ECO:0007669"/>
    <property type="project" value="Ensembl"/>
</dbReference>
<dbReference type="FunCoup" id="F6SSB6">
    <property type="interactions" value="635"/>
</dbReference>
<dbReference type="STRING" id="13616.ENSMODP00000012913"/>
<evidence type="ECO:0000256" key="2">
    <source>
        <dbReference type="ARBA" id="ARBA00022737"/>
    </source>
</evidence>
<dbReference type="PROSITE" id="PS50082">
    <property type="entry name" value="WD_REPEATS_2"/>
    <property type="match status" value="1"/>
</dbReference>
<feature type="region of interest" description="Disordered" evidence="4">
    <location>
        <begin position="1"/>
        <end position="22"/>
    </location>
</feature>
<dbReference type="OMA" id="KEYLHTR"/>
<name>F6SSB6_MONDO</name>
<reference evidence="5" key="2">
    <citation type="submission" date="2025-08" db="UniProtKB">
        <authorList>
            <consortium name="Ensembl"/>
        </authorList>
    </citation>
    <scope>IDENTIFICATION</scope>
</reference>
<evidence type="ECO:0000313" key="6">
    <source>
        <dbReference type="Proteomes" id="UP000002280"/>
    </source>
</evidence>
<dbReference type="Gene3D" id="2.130.10.10">
    <property type="entry name" value="YVTN repeat-like/Quinoprotein amine dehydrogenase"/>
    <property type="match status" value="1"/>
</dbReference>
<dbReference type="eggNOG" id="KOG0266">
    <property type="taxonomic scope" value="Eukaryota"/>
</dbReference>
<dbReference type="InterPro" id="IPR015943">
    <property type="entry name" value="WD40/YVTN_repeat-like_dom_sf"/>
</dbReference>
<dbReference type="InterPro" id="IPR036322">
    <property type="entry name" value="WD40_repeat_dom_sf"/>
</dbReference>
<evidence type="ECO:0000256" key="3">
    <source>
        <dbReference type="PROSITE-ProRule" id="PRU00221"/>
    </source>
</evidence>
<feature type="region of interest" description="Disordered" evidence="4">
    <location>
        <begin position="127"/>
        <end position="187"/>
    </location>
</feature>
<dbReference type="InParanoid" id="F6SSB6"/>
<evidence type="ECO:0000313" key="5">
    <source>
        <dbReference type="Ensembl" id="ENSMODP00000012913.4"/>
    </source>
</evidence>
<keyword evidence="1 3" id="KW-0853">WD repeat</keyword>
<dbReference type="PANTHER" id="PTHR22838">
    <property type="entry name" value="WD REPEAT PROTEIN 26-RELATED"/>
    <property type="match status" value="1"/>
</dbReference>
<accession>F6SSB6</accession>
<dbReference type="Pfam" id="PF00400">
    <property type="entry name" value="WD40"/>
    <property type="match status" value="2"/>
</dbReference>
<dbReference type="InterPro" id="IPR051350">
    <property type="entry name" value="WD_repeat-ST_regulator"/>
</dbReference>
<dbReference type="InterPro" id="IPR001680">
    <property type="entry name" value="WD40_rpt"/>
</dbReference>
<protein>
    <submittedName>
        <fullName evidence="5">WD repeat domain 13</fullName>
    </submittedName>
</protein>
<dbReference type="SMART" id="SM00320">
    <property type="entry name" value="WD40"/>
    <property type="match status" value="4"/>
</dbReference>
<dbReference type="SUPFAM" id="SSF50978">
    <property type="entry name" value="WD40 repeat-like"/>
    <property type="match status" value="1"/>
</dbReference>
<gene>
    <name evidence="5" type="primary">WDR13</name>
</gene>
<feature type="compositionally biased region" description="Basic and acidic residues" evidence="4">
    <location>
        <begin position="153"/>
        <end position="162"/>
    </location>
</feature>
<reference evidence="5 6" key="1">
    <citation type="journal article" date="2007" name="Nature">
        <title>Genome of the marsupial Monodelphis domestica reveals innovation in non-coding sequences.</title>
        <authorList>
            <person name="Mikkelsen T.S."/>
            <person name="Wakefield M.J."/>
            <person name="Aken B."/>
            <person name="Amemiya C.T."/>
            <person name="Chang J.L."/>
            <person name="Duke S."/>
            <person name="Garber M."/>
            <person name="Gentles A.J."/>
            <person name="Goodstadt L."/>
            <person name="Heger A."/>
            <person name="Jurka J."/>
            <person name="Kamal M."/>
            <person name="Mauceli E."/>
            <person name="Searle S.M."/>
            <person name="Sharpe T."/>
            <person name="Baker M.L."/>
            <person name="Batzer M.A."/>
            <person name="Benos P.V."/>
            <person name="Belov K."/>
            <person name="Clamp M."/>
            <person name="Cook A."/>
            <person name="Cuff J."/>
            <person name="Das R."/>
            <person name="Davidow L."/>
            <person name="Deakin J.E."/>
            <person name="Fazzari M.J."/>
            <person name="Glass J.L."/>
            <person name="Grabherr M."/>
            <person name="Greally J.M."/>
            <person name="Gu W."/>
            <person name="Hore T.A."/>
            <person name="Huttley G.A."/>
            <person name="Kleber M."/>
            <person name="Jirtle R.L."/>
            <person name="Koina E."/>
            <person name="Lee J.T."/>
            <person name="Mahony S."/>
            <person name="Marra M.A."/>
            <person name="Miller R.D."/>
            <person name="Nicholls R.D."/>
            <person name="Oda M."/>
            <person name="Papenfuss A.T."/>
            <person name="Parra Z.E."/>
            <person name="Pollock D.D."/>
            <person name="Ray D.A."/>
            <person name="Schein J.E."/>
            <person name="Speed T.P."/>
            <person name="Thompson K."/>
            <person name="VandeBerg J.L."/>
            <person name="Wade C.M."/>
            <person name="Walker J.A."/>
            <person name="Waters P.D."/>
            <person name="Webber C."/>
            <person name="Weidman J.R."/>
            <person name="Xie X."/>
            <person name="Zody M.C."/>
            <person name="Baldwin J."/>
            <person name="Abdouelleil A."/>
            <person name="Abdulkadir J."/>
            <person name="Abebe A."/>
            <person name="Abera B."/>
            <person name="Abreu J."/>
            <person name="Acer S.C."/>
            <person name="Aftuck L."/>
            <person name="Alexander A."/>
            <person name="An P."/>
            <person name="Anderson E."/>
            <person name="Anderson S."/>
            <person name="Arachi H."/>
            <person name="Azer M."/>
            <person name="Bachantsang P."/>
            <person name="Barry A."/>
            <person name="Bayul T."/>
            <person name="Berlin A."/>
            <person name="Bessette D."/>
            <person name="Bloom T."/>
            <person name="Bloom T."/>
            <person name="Boguslavskiy L."/>
            <person name="Bonnet C."/>
            <person name="Boukhgalter B."/>
            <person name="Bourzgui I."/>
            <person name="Brown A."/>
            <person name="Cahill P."/>
            <person name="Channer S."/>
            <person name="Cheshatsang Y."/>
            <person name="Chuda L."/>
            <person name="Citroen M."/>
            <person name="Collymore A."/>
            <person name="Cooke P."/>
            <person name="Costello M."/>
            <person name="D'Aco K."/>
            <person name="Daza R."/>
            <person name="De Haan G."/>
            <person name="DeGray S."/>
            <person name="DeMaso C."/>
            <person name="Dhargay N."/>
            <person name="Dooley K."/>
            <person name="Dooley E."/>
            <person name="Doricent M."/>
            <person name="Dorje P."/>
            <person name="Dorjee K."/>
            <person name="Dupes A."/>
            <person name="Elong R."/>
            <person name="Falk J."/>
            <person name="Farina A."/>
            <person name="Faro S."/>
            <person name="Ferguson D."/>
            <person name="Fisher S."/>
            <person name="Foley C.D."/>
            <person name="Franke A."/>
            <person name="Friedrich D."/>
            <person name="Gadbois L."/>
            <person name="Gearin G."/>
            <person name="Gearin C.R."/>
            <person name="Giannoukos G."/>
            <person name="Goode T."/>
            <person name="Graham J."/>
            <person name="Grandbois E."/>
            <person name="Grewal S."/>
            <person name="Gyaltsen K."/>
            <person name="Hafez N."/>
            <person name="Hagos B."/>
            <person name="Hall J."/>
            <person name="Henson C."/>
            <person name="Hollinger A."/>
            <person name="Honan T."/>
            <person name="Huard M.D."/>
            <person name="Hughes L."/>
            <person name="Hurhula B."/>
            <person name="Husby M.E."/>
            <person name="Kamat A."/>
            <person name="Kanga B."/>
            <person name="Kashin S."/>
            <person name="Khazanovich D."/>
            <person name="Kisner P."/>
            <person name="Lance K."/>
            <person name="Lara M."/>
            <person name="Lee W."/>
            <person name="Lennon N."/>
            <person name="Letendre F."/>
            <person name="LeVine R."/>
            <person name="Lipovsky A."/>
            <person name="Liu X."/>
            <person name="Liu J."/>
            <person name="Liu S."/>
            <person name="Lokyitsang T."/>
            <person name="Lokyitsang Y."/>
            <person name="Lubonja R."/>
            <person name="Lui A."/>
            <person name="MacDonald P."/>
            <person name="Magnisalis V."/>
            <person name="Maru K."/>
            <person name="Matthews C."/>
            <person name="McCusker W."/>
            <person name="McDonough S."/>
            <person name="Mehta T."/>
            <person name="Meldrim J."/>
            <person name="Meneus L."/>
            <person name="Mihai O."/>
            <person name="Mihalev A."/>
            <person name="Mihova T."/>
            <person name="Mittelman R."/>
            <person name="Mlenga V."/>
            <person name="Montmayeur A."/>
            <person name="Mulrain L."/>
            <person name="Navidi A."/>
            <person name="Naylor J."/>
            <person name="Negash T."/>
            <person name="Nguyen T."/>
            <person name="Nguyen N."/>
            <person name="Nicol R."/>
            <person name="Norbu C."/>
            <person name="Norbu N."/>
            <person name="Novod N."/>
            <person name="O'Neill B."/>
            <person name="Osman S."/>
            <person name="Markiewicz E."/>
            <person name="Oyono O.L."/>
            <person name="Patti C."/>
            <person name="Phunkhang P."/>
            <person name="Pierre F."/>
            <person name="Priest M."/>
            <person name="Raghuraman S."/>
            <person name="Rege F."/>
            <person name="Reyes R."/>
            <person name="Rise C."/>
            <person name="Rogov P."/>
            <person name="Ross K."/>
            <person name="Ryan E."/>
            <person name="Settipalli S."/>
            <person name="Shea T."/>
            <person name="Sherpa N."/>
            <person name="Shi L."/>
            <person name="Shih D."/>
            <person name="Sparrow T."/>
            <person name="Spaulding J."/>
            <person name="Stalker J."/>
            <person name="Stange-Thomann N."/>
            <person name="Stavropoulos S."/>
            <person name="Stone C."/>
            <person name="Strader C."/>
            <person name="Tesfaye S."/>
            <person name="Thomson T."/>
            <person name="Thoulutsang Y."/>
            <person name="Thoulutsang D."/>
            <person name="Topham K."/>
            <person name="Topping I."/>
            <person name="Tsamla T."/>
            <person name="Vassiliev H."/>
            <person name="Vo A."/>
            <person name="Wangchuk T."/>
            <person name="Wangdi T."/>
            <person name="Weiand M."/>
            <person name="Wilkinson J."/>
            <person name="Wilson A."/>
            <person name="Yadav S."/>
            <person name="Young G."/>
            <person name="Yu Q."/>
            <person name="Zembek L."/>
            <person name="Zhong D."/>
            <person name="Zimmer A."/>
            <person name="Zwirko Z."/>
            <person name="Jaffe D.B."/>
            <person name="Alvarez P."/>
            <person name="Brockman W."/>
            <person name="Butler J."/>
            <person name="Chin C."/>
            <person name="Gnerre S."/>
            <person name="MacCallum I."/>
            <person name="Graves J.A."/>
            <person name="Ponting C.P."/>
            <person name="Breen M."/>
            <person name="Samollow P.B."/>
            <person name="Lander E.S."/>
            <person name="Lindblad-Toh K."/>
        </authorList>
    </citation>
    <scope>NUCLEOTIDE SEQUENCE [LARGE SCALE GENOMIC DNA]</scope>
</reference>
<proteinExistence type="predicted"/>
<dbReference type="Bgee" id="ENSMODG00000010303">
    <property type="expression patterns" value="Expressed in cerebellum and 17 other cell types or tissues"/>
</dbReference>
<dbReference type="PROSITE" id="PS50294">
    <property type="entry name" value="WD_REPEATS_REGION"/>
    <property type="match status" value="1"/>
</dbReference>